<dbReference type="KEGG" id="ptc:phytr_12820"/>
<dbReference type="Proteomes" id="UP000241762">
    <property type="component" value="Chromosome"/>
</dbReference>
<reference evidence="1 3" key="1">
    <citation type="submission" date="2018-03" db="EMBL/GenBank/DDBJ databases">
        <title>A gene transfer event suggests a long-term partnership between eustigmatophyte algae and a novel lineage of endosymbiotic bacteria.</title>
        <authorList>
            <person name="Yurchenko T."/>
            <person name="Sevcikova T."/>
            <person name="Pribyl P."/>
            <person name="El Karkouri K."/>
            <person name="Klimes V."/>
            <person name="Amaral R."/>
            <person name="Zbrankova V."/>
            <person name="Kim E."/>
            <person name="Raoult D."/>
            <person name="Santos L.M.A."/>
            <person name="Elias M."/>
        </authorList>
    </citation>
    <scope>NUCLEOTIDE SEQUENCE [LARGE SCALE GENOMIC DNA]</scope>
    <source>
        <strain evidence="1">CCALA 838</strain>
    </source>
</reference>
<keyword evidence="3" id="KW-1185">Reference proteome</keyword>
<sequence length="102" mass="11981">MMRKLIPTEVIEGLYYELANLSPRHPARRSLIENTAKAFNVSLATVRRAIKKYRHPYNIGRSDYNTPRKISKEQMLNYCELIAALKMRSTIKKVSNYLHQEQ</sequence>
<gene>
    <name evidence="2" type="ORF">phytr_12820</name>
    <name evidence="1" type="ORF">phytr_9770</name>
</gene>
<organism evidence="1 3">
    <name type="scientific">Candidatus Phycorickettsia trachydisci</name>
    <dbReference type="NCBI Taxonomy" id="2115978"/>
    <lineage>
        <taxon>Bacteria</taxon>
        <taxon>Pseudomonadati</taxon>
        <taxon>Pseudomonadota</taxon>
        <taxon>Alphaproteobacteria</taxon>
        <taxon>Rickettsiales</taxon>
        <taxon>Rickettsiaceae</taxon>
        <taxon>Candidatus Phycorickettsia</taxon>
    </lineage>
</organism>
<evidence type="ECO:0000313" key="3">
    <source>
        <dbReference type="Proteomes" id="UP000241762"/>
    </source>
</evidence>
<dbReference type="KEGG" id="ptc:phytr_9770"/>
<accession>A0A2P1P9H1</accession>
<dbReference type="AlphaFoldDB" id="A0A2P1P9H1"/>
<dbReference type="EMBL" id="CP027845">
    <property type="protein sequence ID" value="AVP88206.1"/>
    <property type="molecule type" value="Genomic_DNA"/>
</dbReference>
<evidence type="ECO:0000313" key="2">
    <source>
        <dbReference type="EMBL" id="AVP88206.1"/>
    </source>
</evidence>
<dbReference type="RefSeq" id="WP_106875014.1">
    <property type="nucleotide sequence ID" value="NZ_CP027845.1"/>
</dbReference>
<proteinExistence type="predicted"/>
<evidence type="ECO:0000313" key="1">
    <source>
        <dbReference type="EMBL" id="AVP87905.1"/>
    </source>
</evidence>
<name>A0A2P1P9H1_9RICK</name>
<dbReference type="EMBL" id="CP027845">
    <property type="protein sequence ID" value="AVP87905.1"/>
    <property type="molecule type" value="Genomic_DNA"/>
</dbReference>
<dbReference type="OrthoDB" id="371334at2"/>
<protein>
    <submittedName>
        <fullName evidence="1">Uncharacterized protein</fullName>
    </submittedName>
</protein>